<proteinExistence type="predicted"/>
<accession>A0ABU3B185</accession>
<evidence type="ECO:0000313" key="3">
    <source>
        <dbReference type="Proteomes" id="UP001180724"/>
    </source>
</evidence>
<dbReference type="RefSeq" id="WP_311585440.1">
    <property type="nucleotide sequence ID" value="NZ_JAVRFH010000106.1"/>
</dbReference>
<dbReference type="EMBL" id="JAVRFH010000106">
    <property type="protein sequence ID" value="MDT0616211.1"/>
    <property type="molecule type" value="Genomic_DNA"/>
</dbReference>
<feature type="transmembrane region" description="Helical" evidence="1">
    <location>
        <begin position="67"/>
        <end position="84"/>
    </location>
</feature>
<dbReference type="Proteomes" id="UP001180724">
    <property type="component" value="Unassembled WGS sequence"/>
</dbReference>
<sequence length="313" mass="34961">MTAAAEPSPTPSLIPRRQDEEDLVELRAAARIAHNRADATRLNRTIGTIGLAVLAPVFSLLLPGAGVYLAVAAAAWLIVARVYLKGREKSQRMKATAYQELYDTQLFDLPWDTVLAGDRQAVQQEIDAAAPRPRIDRDYKWYENVPAVPWPVDALSCQAQNLLWGRKNHQGYARFLTGLLIALIALALLQGYLMDLSLTDFALQLFAPLVPAFLDLAELPQAHRAARKDKNELEHTIQILIRSHVTGHPATRDDCRSVQDKIFELRNNDPTVPTWFHTIRRSATSHQSAEAMEDLKATVNALPRPRSPKDQDT</sequence>
<reference evidence="2" key="1">
    <citation type="submission" date="2024-05" db="EMBL/GenBank/DDBJ databases">
        <title>30 novel species of actinomycetes from the DSMZ collection.</title>
        <authorList>
            <person name="Nouioui I."/>
        </authorList>
    </citation>
    <scope>NUCLEOTIDE SEQUENCE</scope>
    <source>
        <strain evidence="2">DSM 40712</strain>
    </source>
</reference>
<gene>
    <name evidence="2" type="ORF">RM812_39635</name>
</gene>
<keyword evidence="3" id="KW-1185">Reference proteome</keyword>
<feature type="transmembrane region" description="Helical" evidence="1">
    <location>
        <begin position="171"/>
        <end position="189"/>
    </location>
</feature>
<organism evidence="2 3">
    <name type="scientific">Streptomyces lancefieldiae</name>
    <dbReference type="NCBI Taxonomy" id="3075520"/>
    <lineage>
        <taxon>Bacteria</taxon>
        <taxon>Bacillati</taxon>
        <taxon>Actinomycetota</taxon>
        <taxon>Actinomycetes</taxon>
        <taxon>Kitasatosporales</taxon>
        <taxon>Streptomycetaceae</taxon>
        <taxon>Streptomyces</taxon>
    </lineage>
</organism>
<keyword evidence="1" id="KW-0812">Transmembrane</keyword>
<dbReference type="Pfam" id="PF18159">
    <property type="entry name" value="S_4TM"/>
    <property type="match status" value="1"/>
</dbReference>
<name>A0ABU3B185_9ACTN</name>
<protein>
    <submittedName>
        <fullName evidence="2">S-4TM family putative pore-forming effector</fullName>
    </submittedName>
</protein>
<evidence type="ECO:0000256" key="1">
    <source>
        <dbReference type="SAM" id="Phobius"/>
    </source>
</evidence>
<evidence type="ECO:0000313" key="2">
    <source>
        <dbReference type="EMBL" id="MDT0616211.1"/>
    </source>
</evidence>
<comment type="caution">
    <text evidence="2">The sequence shown here is derived from an EMBL/GenBank/DDBJ whole genome shotgun (WGS) entry which is preliminary data.</text>
</comment>
<keyword evidence="1" id="KW-0472">Membrane</keyword>
<dbReference type="InterPro" id="IPR049920">
    <property type="entry name" value="IK1_05631-like"/>
</dbReference>
<keyword evidence="1" id="KW-1133">Transmembrane helix</keyword>